<evidence type="ECO:0000313" key="2">
    <source>
        <dbReference type="Proteomes" id="UP000283255"/>
    </source>
</evidence>
<dbReference type="SUPFAM" id="SSF160631">
    <property type="entry name" value="SMI1/KNR4-like"/>
    <property type="match status" value="1"/>
</dbReference>
<protein>
    <recommendedName>
        <fullName evidence="3">SMI1/KNR4 family protein</fullName>
    </recommendedName>
</protein>
<organism evidence="1 2">
    <name type="scientific">Motilimonas pumila</name>
    <dbReference type="NCBI Taxonomy" id="2303987"/>
    <lineage>
        <taxon>Bacteria</taxon>
        <taxon>Pseudomonadati</taxon>
        <taxon>Pseudomonadota</taxon>
        <taxon>Gammaproteobacteria</taxon>
        <taxon>Alteromonadales</taxon>
        <taxon>Alteromonadales genera incertae sedis</taxon>
        <taxon>Motilimonas</taxon>
    </lineage>
</organism>
<accession>A0A418Y8T3</accession>
<name>A0A418Y8T3_9GAMM</name>
<dbReference type="OrthoDB" id="5873920at2"/>
<keyword evidence="2" id="KW-1185">Reference proteome</keyword>
<reference evidence="1 2" key="1">
    <citation type="submission" date="2018-09" db="EMBL/GenBank/DDBJ databases">
        <authorList>
            <person name="Wang F."/>
        </authorList>
    </citation>
    <scope>NUCLEOTIDE SEQUENCE [LARGE SCALE GENOMIC DNA]</scope>
    <source>
        <strain evidence="1 2">PLHSC7-2</strain>
    </source>
</reference>
<dbReference type="AlphaFoldDB" id="A0A418Y8T3"/>
<evidence type="ECO:0008006" key="3">
    <source>
        <dbReference type="Google" id="ProtNLM"/>
    </source>
</evidence>
<gene>
    <name evidence="1" type="ORF">D1Z90_20815</name>
</gene>
<dbReference type="InterPro" id="IPR037883">
    <property type="entry name" value="Knr4/Smi1-like_sf"/>
</dbReference>
<sequence length="124" mass="13946">MVPDYWNKFIKKNELEGASCKIPPEADLANLDEEGPDLYIMGESMSIQESTEYYPGMYVKSDGYIPVASCEIGSGNPYFINVNEGENGSLYCIFHDVVTSENYDSSKGIVKVLESFRELAKYKE</sequence>
<dbReference type="EMBL" id="QZCH01000123">
    <property type="protein sequence ID" value="RJG35753.1"/>
    <property type="molecule type" value="Genomic_DNA"/>
</dbReference>
<reference evidence="1 2" key="2">
    <citation type="submission" date="2019-01" db="EMBL/GenBank/DDBJ databases">
        <title>Motilimonas pumilus sp. nov., isolated from the gut of sea cucumber (Apostichopus japonicus).</title>
        <authorList>
            <person name="Wang F.-Q."/>
            <person name="Ren L.-H."/>
            <person name="Lin Y.-W."/>
            <person name="Sun G.-H."/>
            <person name="Du Z.-J."/>
            <person name="Zhao J.-X."/>
            <person name="Liu X.-J."/>
            <person name="Liu L.-J."/>
        </authorList>
    </citation>
    <scope>NUCLEOTIDE SEQUENCE [LARGE SCALE GENOMIC DNA]</scope>
    <source>
        <strain evidence="1 2">PLHSC7-2</strain>
    </source>
</reference>
<proteinExistence type="predicted"/>
<comment type="caution">
    <text evidence="1">The sequence shown here is derived from an EMBL/GenBank/DDBJ whole genome shotgun (WGS) entry which is preliminary data.</text>
</comment>
<dbReference type="RefSeq" id="WP_119912670.1">
    <property type="nucleotide sequence ID" value="NZ_QZCH01000123.1"/>
</dbReference>
<evidence type="ECO:0000313" key="1">
    <source>
        <dbReference type="EMBL" id="RJG35753.1"/>
    </source>
</evidence>
<dbReference type="Proteomes" id="UP000283255">
    <property type="component" value="Unassembled WGS sequence"/>
</dbReference>